<evidence type="ECO:0000256" key="2">
    <source>
        <dbReference type="ARBA" id="ARBA00010077"/>
    </source>
</evidence>
<reference evidence="8 9" key="1">
    <citation type="submission" date="2017-09" db="EMBL/GenBank/DDBJ databases">
        <title>Genome sequencing of Besnoitia besnoiti strain Bb-Ger1.</title>
        <authorList>
            <person name="Schares G."/>
            <person name="Venepally P."/>
            <person name="Lorenzi H.A."/>
        </authorList>
    </citation>
    <scope>NUCLEOTIDE SEQUENCE [LARGE SCALE GENOMIC DNA]</scope>
    <source>
        <strain evidence="8 9">Bb-Ger1</strain>
    </source>
</reference>
<feature type="coiled-coil region" evidence="6">
    <location>
        <begin position="190"/>
        <end position="217"/>
    </location>
</feature>
<feature type="region of interest" description="Disordered" evidence="7">
    <location>
        <begin position="230"/>
        <end position="295"/>
    </location>
</feature>
<evidence type="ECO:0000256" key="6">
    <source>
        <dbReference type="SAM" id="Coils"/>
    </source>
</evidence>
<dbReference type="GO" id="GO:0042254">
    <property type="term" value="P:ribosome biogenesis"/>
    <property type="evidence" value="ECO:0007669"/>
    <property type="project" value="UniProtKB-KW"/>
</dbReference>
<name>A0A2A9ML36_BESBE</name>
<evidence type="ECO:0000313" key="8">
    <source>
        <dbReference type="EMBL" id="PFH36152.1"/>
    </source>
</evidence>
<gene>
    <name evidence="8" type="ORF">BESB_043440</name>
</gene>
<dbReference type="Proteomes" id="UP000224006">
    <property type="component" value="Chromosome III"/>
</dbReference>
<dbReference type="OrthoDB" id="28455at2759"/>
<dbReference type="InterPro" id="IPR007023">
    <property type="entry name" value="Ribosom_reg"/>
</dbReference>
<evidence type="ECO:0000256" key="1">
    <source>
        <dbReference type="ARBA" id="ARBA00004123"/>
    </source>
</evidence>
<evidence type="ECO:0000256" key="5">
    <source>
        <dbReference type="RuleBase" id="RU364132"/>
    </source>
</evidence>
<dbReference type="EMBL" id="NWUJ01000003">
    <property type="protein sequence ID" value="PFH36152.1"/>
    <property type="molecule type" value="Genomic_DNA"/>
</dbReference>
<comment type="caution">
    <text evidence="8">The sequence shown here is derived from an EMBL/GenBank/DDBJ whole genome shotgun (WGS) entry which is preliminary data.</text>
</comment>
<protein>
    <recommendedName>
        <fullName evidence="5">Ribosome biogenesis regulatory protein</fullName>
    </recommendedName>
</protein>
<evidence type="ECO:0000256" key="7">
    <source>
        <dbReference type="SAM" id="MobiDB-lite"/>
    </source>
</evidence>
<evidence type="ECO:0000256" key="3">
    <source>
        <dbReference type="ARBA" id="ARBA00022517"/>
    </source>
</evidence>
<keyword evidence="9" id="KW-1185">Reference proteome</keyword>
<comment type="function">
    <text evidence="5">Involved in ribosomal large subunit assembly.</text>
</comment>
<accession>A0A2A9ML36</accession>
<evidence type="ECO:0000256" key="4">
    <source>
        <dbReference type="ARBA" id="ARBA00023242"/>
    </source>
</evidence>
<sequence>MEGVVPVSHYLPAAEPLATGDSSSLESHLNYLVAIDYTPVLHTDDLAELTRRNAQTMVAQLCALPHESTEDGLLVALPPPVKNSAFKMPRMHPVPAARPLTRWEQFAKEKGIQKRKRSRLVWDEHTRDWVPRWGHKGVQQKKALAEAVIEAKGGEYLGRRGRDRGVAKRLKTNPPAKARAAAESTCPFEEEAKEATLRKAKQKLRELRNKMEAETNRRLPAGVLATLASGGESKLGKDGKKAGLKHRRQTKEALQEVLRRAQTSTASFGQFDRLARNEKKEKQKTRTRGVSLSLEEERGKYRRHLKDIMTAAPAEA</sequence>
<dbReference type="GO" id="GO:0005634">
    <property type="term" value="C:nucleus"/>
    <property type="evidence" value="ECO:0007669"/>
    <property type="project" value="UniProtKB-SubCell"/>
</dbReference>
<dbReference type="RefSeq" id="XP_029220161.1">
    <property type="nucleotide sequence ID" value="XM_029362795.1"/>
</dbReference>
<dbReference type="GeneID" id="40309274"/>
<dbReference type="Pfam" id="PF04939">
    <property type="entry name" value="RRS1"/>
    <property type="match status" value="1"/>
</dbReference>
<dbReference type="STRING" id="94643.A0A2A9ML36"/>
<evidence type="ECO:0000313" key="9">
    <source>
        <dbReference type="Proteomes" id="UP000224006"/>
    </source>
</evidence>
<dbReference type="KEGG" id="bbes:BESB_043440"/>
<keyword evidence="3 5" id="KW-0690">Ribosome biogenesis</keyword>
<organism evidence="8 9">
    <name type="scientific">Besnoitia besnoiti</name>
    <name type="common">Apicomplexan protozoan</name>
    <dbReference type="NCBI Taxonomy" id="94643"/>
    <lineage>
        <taxon>Eukaryota</taxon>
        <taxon>Sar</taxon>
        <taxon>Alveolata</taxon>
        <taxon>Apicomplexa</taxon>
        <taxon>Conoidasida</taxon>
        <taxon>Coccidia</taxon>
        <taxon>Eucoccidiorida</taxon>
        <taxon>Eimeriorina</taxon>
        <taxon>Sarcocystidae</taxon>
        <taxon>Besnoitia</taxon>
    </lineage>
</organism>
<dbReference type="VEuPathDB" id="ToxoDB:BESB_043440"/>
<dbReference type="AlphaFoldDB" id="A0A2A9ML36"/>
<keyword evidence="4 5" id="KW-0539">Nucleus</keyword>
<feature type="compositionally biased region" description="Basic and acidic residues" evidence="7">
    <location>
        <begin position="250"/>
        <end position="259"/>
    </location>
</feature>
<proteinExistence type="inferred from homology"/>
<comment type="similarity">
    <text evidence="2 5">Belongs to the RRS1 family.</text>
</comment>
<comment type="subcellular location">
    <subcellularLocation>
        <location evidence="1 5">Nucleus</location>
    </subcellularLocation>
</comment>
<keyword evidence="6" id="KW-0175">Coiled coil</keyword>